<evidence type="ECO:0000313" key="9">
    <source>
        <dbReference type="EMBL" id="KAE9323988.1"/>
    </source>
</evidence>
<gene>
    <name evidence="9" type="ORF">PF001_g3657</name>
    <name evidence="8" type="ORF">PF002_g4762</name>
    <name evidence="7" type="ORF">PF004_g3378</name>
    <name evidence="6" type="ORF">PF005_g4040</name>
    <name evidence="5" type="ORF">PF006_g9660</name>
    <name evidence="4" type="ORF">PF007_g4173</name>
    <name evidence="10" type="ORF">PF008_g696</name>
    <name evidence="1" type="ORF">PF009_g4493</name>
    <name evidence="3" type="ORF">PF010_g3604</name>
    <name evidence="2" type="ORF">PF011_g370</name>
</gene>
<evidence type="ECO:0000313" key="3">
    <source>
        <dbReference type="EMBL" id="KAE9131144.1"/>
    </source>
</evidence>
<dbReference type="EMBL" id="QXFY01000015">
    <property type="protein sequence ID" value="KAE9361793.1"/>
    <property type="molecule type" value="Genomic_DNA"/>
</dbReference>
<organism evidence="2 17">
    <name type="scientific">Phytophthora fragariae</name>
    <dbReference type="NCBI Taxonomy" id="53985"/>
    <lineage>
        <taxon>Eukaryota</taxon>
        <taxon>Sar</taxon>
        <taxon>Stramenopiles</taxon>
        <taxon>Oomycota</taxon>
        <taxon>Peronosporomycetes</taxon>
        <taxon>Peronosporales</taxon>
        <taxon>Peronosporaceae</taxon>
        <taxon>Phytophthora</taxon>
    </lineage>
</organism>
<dbReference type="EMBL" id="QXGF01000141">
    <property type="protein sequence ID" value="KAE8945879.1"/>
    <property type="molecule type" value="Genomic_DNA"/>
</dbReference>
<evidence type="ECO:0000313" key="7">
    <source>
        <dbReference type="EMBL" id="KAE9249478.1"/>
    </source>
</evidence>
<dbReference type="AlphaFoldDB" id="A0A6A3MES3"/>
<reference evidence="17 18" key="1">
    <citation type="submission" date="2018-09" db="EMBL/GenBank/DDBJ databases">
        <title>Genomic investigation of the strawberry pathogen Phytophthora fragariae indicates pathogenicity is determined by transcriptional variation in three key races.</title>
        <authorList>
            <person name="Adams T.M."/>
            <person name="Armitage A.D."/>
            <person name="Sobczyk M.K."/>
            <person name="Bates H.J."/>
            <person name="Dunwell J.M."/>
            <person name="Nellist C.F."/>
            <person name="Harrison R.J."/>
        </authorList>
    </citation>
    <scope>NUCLEOTIDE SEQUENCE [LARGE SCALE GENOMIC DNA]</scope>
    <source>
        <strain evidence="9 13">A4</strain>
        <strain evidence="8 14">BC-1</strain>
        <strain evidence="7 18">BC-23</strain>
        <strain evidence="6 12">NOV-27</strain>
        <strain evidence="5 15">NOV-5</strain>
        <strain evidence="4 16">NOV-71</strain>
        <strain evidence="10 19">NOV-77</strain>
        <strain evidence="1 11">NOV-9</strain>
        <strain evidence="3 20">ONT-3</strain>
        <strain evidence="2 17">SCRP245</strain>
    </source>
</reference>
<dbReference type="EMBL" id="QXGD01000150">
    <property type="protein sequence ID" value="KAE9250495.1"/>
    <property type="molecule type" value="Genomic_DNA"/>
</dbReference>
<dbReference type="EMBL" id="QXFW01000008">
    <property type="protein sequence ID" value="KAE9030931.1"/>
    <property type="molecule type" value="Genomic_DNA"/>
</dbReference>
<evidence type="ECO:0000313" key="4">
    <source>
        <dbReference type="EMBL" id="KAE9131373.1"/>
    </source>
</evidence>
<dbReference type="OrthoDB" id="10277021at2759"/>
<dbReference type="Proteomes" id="UP000437068">
    <property type="component" value="Unassembled WGS sequence"/>
</dbReference>
<dbReference type="EMBL" id="QXGB01000126">
    <property type="protein sequence ID" value="KAE9229060.1"/>
    <property type="molecule type" value="Genomic_DNA"/>
</dbReference>
<dbReference type="EMBL" id="QXFZ01000130">
    <property type="protein sequence ID" value="KAE9131373.1"/>
    <property type="molecule type" value="Genomic_DNA"/>
</dbReference>
<dbReference type="Proteomes" id="UP000440732">
    <property type="component" value="Unassembled WGS sequence"/>
</dbReference>
<comment type="caution">
    <text evidence="2">The sequence shown here is derived from an EMBL/GenBank/DDBJ whole genome shotgun (WGS) entry which is preliminary data.</text>
</comment>
<dbReference type="Proteomes" id="UP000429523">
    <property type="component" value="Unassembled WGS sequence"/>
</dbReference>
<name>A0A6A3MES3_9STRA</name>
<dbReference type="Proteomes" id="UP000460718">
    <property type="component" value="Unassembled WGS sequence"/>
</dbReference>
<sequence length="70" mass="8015">MILLERINQGKALADKEAKHEEKKRLITELMNKVGNWTLGSLDEHSNRKKVEANRFVKQAVCASNLQKLV</sequence>
<dbReference type="Proteomes" id="UP000488956">
    <property type="component" value="Unassembled WGS sequence"/>
</dbReference>
<dbReference type="Proteomes" id="UP000441208">
    <property type="component" value="Unassembled WGS sequence"/>
</dbReference>
<evidence type="ECO:0000313" key="19">
    <source>
        <dbReference type="Proteomes" id="UP000486351"/>
    </source>
</evidence>
<evidence type="ECO:0000313" key="15">
    <source>
        <dbReference type="Proteomes" id="UP000440732"/>
    </source>
</evidence>
<evidence type="ECO:0000313" key="1">
    <source>
        <dbReference type="EMBL" id="KAE8945879.1"/>
    </source>
</evidence>
<dbReference type="EMBL" id="QXGA01000467">
    <property type="protein sequence ID" value="KAE9145482.1"/>
    <property type="molecule type" value="Genomic_DNA"/>
</dbReference>
<evidence type="ECO:0000313" key="2">
    <source>
        <dbReference type="EMBL" id="KAE9030931.1"/>
    </source>
</evidence>
<dbReference type="EMBL" id="QXGC01000106">
    <property type="protein sequence ID" value="KAE9249478.1"/>
    <property type="molecule type" value="Genomic_DNA"/>
</dbReference>
<dbReference type="EMBL" id="QXGE01000117">
    <property type="protein sequence ID" value="KAE9323988.1"/>
    <property type="molecule type" value="Genomic_DNA"/>
</dbReference>
<evidence type="ECO:0000313" key="6">
    <source>
        <dbReference type="EMBL" id="KAE9229060.1"/>
    </source>
</evidence>
<evidence type="ECO:0000313" key="8">
    <source>
        <dbReference type="EMBL" id="KAE9250495.1"/>
    </source>
</evidence>
<evidence type="ECO:0000313" key="5">
    <source>
        <dbReference type="EMBL" id="KAE9145482.1"/>
    </source>
</evidence>
<evidence type="ECO:0000313" key="20">
    <source>
        <dbReference type="Proteomes" id="UP000488956"/>
    </source>
</evidence>
<evidence type="ECO:0000313" key="17">
    <source>
        <dbReference type="Proteomes" id="UP000460718"/>
    </source>
</evidence>
<dbReference type="Proteomes" id="UP000486351">
    <property type="component" value="Unassembled WGS sequence"/>
</dbReference>
<dbReference type="Proteomes" id="UP000476176">
    <property type="component" value="Unassembled WGS sequence"/>
</dbReference>
<evidence type="ECO:0000313" key="11">
    <source>
        <dbReference type="Proteomes" id="UP000429523"/>
    </source>
</evidence>
<evidence type="ECO:0000313" key="13">
    <source>
        <dbReference type="Proteomes" id="UP000437068"/>
    </source>
</evidence>
<dbReference type="Proteomes" id="UP000440367">
    <property type="component" value="Unassembled WGS sequence"/>
</dbReference>
<accession>A0A6A3MES3</accession>
<proteinExistence type="predicted"/>
<evidence type="ECO:0000313" key="14">
    <source>
        <dbReference type="Proteomes" id="UP000440367"/>
    </source>
</evidence>
<evidence type="ECO:0000313" key="12">
    <source>
        <dbReference type="Proteomes" id="UP000433483"/>
    </source>
</evidence>
<evidence type="ECO:0000313" key="10">
    <source>
        <dbReference type="EMBL" id="KAE9361793.1"/>
    </source>
</evidence>
<evidence type="ECO:0000313" key="18">
    <source>
        <dbReference type="Proteomes" id="UP000476176"/>
    </source>
</evidence>
<protein>
    <submittedName>
        <fullName evidence="2">Uncharacterized protein</fullName>
    </submittedName>
</protein>
<dbReference type="EMBL" id="QXFX01000114">
    <property type="protein sequence ID" value="KAE9131144.1"/>
    <property type="molecule type" value="Genomic_DNA"/>
</dbReference>
<evidence type="ECO:0000313" key="16">
    <source>
        <dbReference type="Proteomes" id="UP000441208"/>
    </source>
</evidence>
<keyword evidence="12" id="KW-1185">Reference proteome</keyword>
<dbReference type="Proteomes" id="UP000433483">
    <property type="component" value="Unassembled WGS sequence"/>
</dbReference>